<keyword evidence="2" id="KW-1185">Reference proteome</keyword>
<sequence>MEGGESVSEVGSVVGSSNGNVLSERQMEYHLKLAQERRQALELEVELARLHSTASSSSQERVGRAGEHGATSEWRKYAKILIGAFPKFPADAEVPVWFESVEHTLEAYEAVRGQQTRNAVGKNMEKAADTRTGGGLGQSQVQNTKPKTAYTPGKPQRQAVCFECGSTTHIRPNCPRVRERLAQAPATSGQSERLTARVSIDEATAGDRLWRVAIDHKGRTLNAIVDTGAEITVVRESALPEEATLSHGSVCLRAAFGERVEAKLVELPLTLKEGKPVFRNVAEATPVLCAVTDRIGSLGEERRDGEIEGITARRLRLAAPPVTAASAALRLGTRRKPEHPFAIYDGDEARLV</sequence>
<gene>
    <name evidence="1" type="ORF">HPB50_014278</name>
</gene>
<proteinExistence type="predicted"/>
<dbReference type="EMBL" id="CM023486">
    <property type="protein sequence ID" value="KAH6928326.1"/>
    <property type="molecule type" value="Genomic_DNA"/>
</dbReference>
<accession>A0ACB7S317</accession>
<comment type="caution">
    <text evidence="1">The sequence shown here is derived from an EMBL/GenBank/DDBJ whole genome shotgun (WGS) entry which is preliminary data.</text>
</comment>
<organism evidence="1 2">
    <name type="scientific">Hyalomma asiaticum</name>
    <name type="common">Tick</name>
    <dbReference type="NCBI Taxonomy" id="266040"/>
    <lineage>
        <taxon>Eukaryota</taxon>
        <taxon>Metazoa</taxon>
        <taxon>Ecdysozoa</taxon>
        <taxon>Arthropoda</taxon>
        <taxon>Chelicerata</taxon>
        <taxon>Arachnida</taxon>
        <taxon>Acari</taxon>
        <taxon>Parasitiformes</taxon>
        <taxon>Ixodida</taxon>
        <taxon>Ixodoidea</taxon>
        <taxon>Ixodidae</taxon>
        <taxon>Hyalomminae</taxon>
        <taxon>Hyalomma</taxon>
    </lineage>
</organism>
<evidence type="ECO:0000313" key="1">
    <source>
        <dbReference type="EMBL" id="KAH6928326.1"/>
    </source>
</evidence>
<reference evidence="1" key="1">
    <citation type="submission" date="2020-05" db="EMBL/GenBank/DDBJ databases">
        <title>Large-scale comparative analyses of tick genomes elucidate their genetic diversity and vector capacities.</title>
        <authorList>
            <person name="Jia N."/>
            <person name="Wang J."/>
            <person name="Shi W."/>
            <person name="Du L."/>
            <person name="Sun Y."/>
            <person name="Zhan W."/>
            <person name="Jiang J."/>
            <person name="Wang Q."/>
            <person name="Zhang B."/>
            <person name="Ji P."/>
            <person name="Sakyi L.B."/>
            <person name="Cui X."/>
            <person name="Yuan T."/>
            <person name="Jiang B."/>
            <person name="Yang W."/>
            <person name="Lam T.T.-Y."/>
            <person name="Chang Q."/>
            <person name="Ding S."/>
            <person name="Wang X."/>
            <person name="Zhu J."/>
            <person name="Ruan X."/>
            <person name="Zhao L."/>
            <person name="Wei J."/>
            <person name="Que T."/>
            <person name="Du C."/>
            <person name="Cheng J."/>
            <person name="Dai P."/>
            <person name="Han X."/>
            <person name="Huang E."/>
            <person name="Gao Y."/>
            <person name="Liu J."/>
            <person name="Shao H."/>
            <person name="Ye R."/>
            <person name="Li L."/>
            <person name="Wei W."/>
            <person name="Wang X."/>
            <person name="Wang C."/>
            <person name="Yang T."/>
            <person name="Huo Q."/>
            <person name="Li W."/>
            <person name="Guo W."/>
            <person name="Chen H."/>
            <person name="Zhou L."/>
            <person name="Ni X."/>
            <person name="Tian J."/>
            <person name="Zhou Y."/>
            <person name="Sheng Y."/>
            <person name="Liu T."/>
            <person name="Pan Y."/>
            <person name="Xia L."/>
            <person name="Li J."/>
            <person name="Zhao F."/>
            <person name="Cao W."/>
        </authorList>
    </citation>
    <scope>NUCLEOTIDE SEQUENCE</scope>
    <source>
        <strain evidence="1">Hyas-2018</strain>
    </source>
</reference>
<evidence type="ECO:0000313" key="2">
    <source>
        <dbReference type="Proteomes" id="UP000821845"/>
    </source>
</evidence>
<name>A0ACB7S317_HYAAI</name>
<protein>
    <submittedName>
        <fullName evidence="1">Uncharacterized protein</fullName>
    </submittedName>
</protein>
<dbReference type="Proteomes" id="UP000821845">
    <property type="component" value="Chromosome 6"/>
</dbReference>